<accession>A0A816M589</accession>
<reference evidence="2" key="1">
    <citation type="submission" date="2021-02" db="EMBL/GenBank/DDBJ databases">
        <authorList>
            <person name="Nowell W R."/>
        </authorList>
    </citation>
    <scope>NUCLEOTIDE SEQUENCE</scope>
</reference>
<evidence type="ECO:0000313" key="2">
    <source>
        <dbReference type="EMBL" id="CAF1977470.1"/>
    </source>
</evidence>
<feature type="compositionally biased region" description="Polar residues" evidence="1">
    <location>
        <begin position="27"/>
        <end position="38"/>
    </location>
</feature>
<sequence>MNNRGNKPHQFSTTISDQEENPDSRIDSPTTNQQQSKRNVSKRSKEGDDSFELEHRMVNVRNQYFNNSDFRQAPYTTKSGSTKNVSNPTARRPSFPPFRITFTADETPSELSIIKDINKHCRISLSYGRYAAAGRNKSFLLYVNSSEQFDRLMDTNIWPTQICSLDCSIDLPSKVPSSYSIVAIGVPAQWNLAEFELDIK</sequence>
<evidence type="ECO:0000256" key="1">
    <source>
        <dbReference type="SAM" id="MobiDB-lite"/>
    </source>
</evidence>
<feature type="non-terminal residue" evidence="2">
    <location>
        <position position="200"/>
    </location>
</feature>
<dbReference type="AlphaFoldDB" id="A0A816M589"/>
<dbReference type="EMBL" id="CAJNRE010002449">
    <property type="protein sequence ID" value="CAF1977470.1"/>
    <property type="molecule type" value="Genomic_DNA"/>
</dbReference>
<organism evidence="2 4">
    <name type="scientific">Rotaria magnacalcarata</name>
    <dbReference type="NCBI Taxonomy" id="392030"/>
    <lineage>
        <taxon>Eukaryota</taxon>
        <taxon>Metazoa</taxon>
        <taxon>Spiralia</taxon>
        <taxon>Gnathifera</taxon>
        <taxon>Rotifera</taxon>
        <taxon>Eurotatoria</taxon>
        <taxon>Bdelloidea</taxon>
        <taxon>Philodinida</taxon>
        <taxon>Philodinidae</taxon>
        <taxon>Rotaria</taxon>
    </lineage>
</organism>
<dbReference type="EMBL" id="CAJOBI010293371">
    <property type="protein sequence ID" value="CAF5160862.1"/>
    <property type="molecule type" value="Genomic_DNA"/>
</dbReference>
<protein>
    <submittedName>
        <fullName evidence="2">Uncharacterized protein</fullName>
    </submittedName>
</protein>
<feature type="compositionally biased region" description="Polar residues" evidence="1">
    <location>
        <begin position="63"/>
        <end position="89"/>
    </location>
</feature>
<evidence type="ECO:0000313" key="4">
    <source>
        <dbReference type="Proteomes" id="UP000663824"/>
    </source>
</evidence>
<evidence type="ECO:0000313" key="3">
    <source>
        <dbReference type="EMBL" id="CAF5160862.1"/>
    </source>
</evidence>
<comment type="caution">
    <text evidence="2">The sequence shown here is derived from an EMBL/GenBank/DDBJ whole genome shotgun (WGS) entry which is preliminary data.</text>
</comment>
<dbReference type="Proteomes" id="UP000663824">
    <property type="component" value="Unassembled WGS sequence"/>
</dbReference>
<feature type="region of interest" description="Disordered" evidence="1">
    <location>
        <begin position="1"/>
        <end position="51"/>
    </location>
</feature>
<name>A0A816M589_9BILA</name>
<dbReference type="Proteomes" id="UP000676336">
    <property type="component" value="Unassembled WGS sequence"/>
</dbReference>
<gene>
    <name evidence="2" type="ORF">MBJ925_LOCUS7105</name>
    <name evidence="3" type="ORF">SMN809_LOCUS64547</name>
</gene>
<feature type="region of interest" description="Disordered" evidence="1">
    <location>
        <begin position="63"/>
        <end position="98"/>
    </location>
</feature>
<feature type="compositionally biased region" description="Polar residues" evidence="1">
    <location>
        <begin position="1"/>
        <end position="16"/>
    </location>
</feature>
<proteinExistence type="predicted"/>